<proteinExistence type="predicted"/>
<evidence type="ECO:0000313" key="2">
    <source>
        <dbReference type="EMBL" id="KNZ45451.1"/>
    </source>
</evidence>
<protein>
    <submittedName>
        <fullName evidence="2">Uncharacterized protein</fullName>
    </submittedName>
</protein>
<comment type="caution">
    <text evidence="2">The sequence shown here is derived from an EMBL/GenBank/DDBJ whole genome shotgun (WGS) entry which is preliminary data.</text>
</comment>
<accession>A0A0L6UAB2</accession>
<dbReference type="Proteomes" id="UP000037035">
    <property type="component" value="Unassembled WGS sequence"/>
</dbReference>
<sequence>MLLHQNLLHLFHVPFEDLEALKERSGGYLTAGAVTTQEASVFFFFPDPWGEQKGRRRKATGTWSDHPAMMGEGSRRWGDPSRPMIKTILLRQGTVEDSTRLARLTRSIDAIHKKLPHQGFKTACTHHPVAPIKTNWIYFLANECLSELPHRCGNKHIGSHRINVAILKLYLIFQPNYKGFFFQNCVLEEATKEILYKENTKKSDHNFLDVFMHRNFLQHDKILMICHVPTKYELCHVQSSTKQLVTTLCRYTLSHKFCQCQIYHENVINMDVKMERDMLCTPMNHLLKNLLATILDIHELILLVIDNQARIRSSRTNLILKRRMSALETVSLEFFISHIFNLIKYIILIDSPHASARRKEMGVGCFLQQNQGTFHSPGDYFWHLHGKCHRRGVPLGWEVFWK</sequence>
<dbReference type="AlphaFoldDB" id="A0A0L6UAB2"/>
<evidence type="ECO:0000256" key="1">
    <source>
        <dbReference type="SAM" id="MobiDB-lite"/>
    </source>
</evidence>
<name>A0A0L6UAB2_9BASI</name>
<dbReference type="EMBL" id="LAVV01013604">
    <property type="protein sequence ID" value="KNZ45451.1"/>
    <property type="molecule type" value="Genomic_DNA"/>
</dbReference>
<keyword evidence="3" id="KW-1185">Reference proteome</keyword>
<dbReference type="VEuPathDB" id="FungiDB:VP01_809g1"/>
<reference evidence="2 3" key="1">
    <citation type="submission" date="2015-08" db="EMBL/GenBank/DDBJ databases">
        <title>Next Generation Sequencing and Analysis of the Genome of Puccinia sorghi L Schw, the Causal Agent of Maize Common Rust.</title>
        <authorList>
            <person name="Rochi L."/>
            <person name="Burguener G."/>
            <person name="Darino M."/>
            <person name="Turjanski A."/>
            <person name="Kreff E."/>
            <person name="Dieguez M.J."/>
            <person name="Sacco F."/>
        </authorList>
    </citation>
    <scope>NUCLEOTIDE SEQUENCE [LARGE SCALE GENOMIC DNA]</scope>
    <source>
        <strain evidence="2 3">RO10H11247</strain>
    </source>
</reference>
<gene>
    <name evidence="2" type="ORF">VP01_809g1</name>
</gene>
<feature type="region of interest" description="Disordered" evidence="1">
    <location>
        <begin position="52"/>
        <end position="77"/>
    </location>
</feature>
<organism evidence="2 3">
    <name type="scientific">Puccinia sorghi</name>
    <dbReference type="NCBI Taxonomy" id="27349"/>
    <lineage>
        <taxon>Eukaryota</taxon>
        <taxon>Fungi</taxon>
        <taxon>Dikarya</taxon>
        <taxon>Basidiomycota</taxon>
        <taxon>Pucciniomycotina</taxon>
        <taxon>Pucciniomycetes</taxon>
        <taxon>Pucciniales</taxon>
        <taxon>Pucciniaceae</taxon>
        <taxon>Puccinia</taxon>
    </lineage>
</organism>
<evidence type="ECO:0000313" key="3">
    <source>
        <dbReference type="Proteomes" id="UP000037035"/>
    </source>
</evidence>